<dbReference type="InterPro" id="IPR029063">
    <property type="entry name" value="SAM-dependent_MTases_sf"/>
</dbReference>
<dbReference type="Pfam" id="PF13649">
    <property type="entry name" value="Methyltransf_25"/>
    <property type="match status" value="1"/>
</dbReference>
<dbReference type="GO" id="GO:0008168">
    <property type="term" value="F:methyltransferase activity"/>
    <property type="evidence" value="ECO:0007669"/>
    <property type="project" value="TreeGrafter"/>
</dbReference>
<proteinExistence type="predicted"/>
<accession>A0A261Y3T4</accession>
<organism evidence="3 4">
    <name type="scientific">Bifiguratus adelaidae</name>
    <dbReference type="NCBI Taxonomy" id="1938954"/>
    <lineage>
        <taxon>Eukaryota</taxon>
        <taxon>Fungi</taxon>
        <taxon>Fungi incertae sedis</taxon>
        <taxon>Mucoromycota</taxon>
        <taxon>Mucoromycotina</taxon>
        <taxon>Endogonomycetes</taxon>
        <taxon>Endogonales</taxon>
        <taxon>Endogonales incertae sedis</taxon>
        <taxon>Bifiguratus</taxon>
    </lineage>
</organism>
<dbReference type="CDD" id="cd02440">
    <property type="entry name" value="AdoMet_MTases"/>
    <property type="match status" value="1"/>
</dbReference>
<evidence type="ECO:0000313" key="3">
    <source>
        <dbReference type="EMBL" id="OZJ05290.1"/>
    </source>
</evidence>
<feature type="compositionally biased region" description="Low complexity" evidence="1">
    <location>
        <begin position="25"/>
        <end position="54"/>
    </location>
</feature>
<dbReference type="EMBL" id="MVBO01000018">
    <property type="protein sequence ID" value="OZJ05290.1"/>
    <property type="molecule type" value="Genomic_DNA"/>
</dbReference>
<dbReference type="Gene3D" id="3.40.50.150">
    <property type="entry name" value="Vaccinia Virus protein VP39"/>
    <property type="match status" value="1"/>
</dbReference>
<dbReference type="PANTHER" id="PTHR43591">
    <property type="entry name" value="METHYLTRANSFERASE"/>
    <property type="match status" value="1"/>
</dbReference>
<evidence type="ECO:0000256" key="1">
    <source>
        <dbReference type="SAM" id="MobiDB-lite"/>
    </source>
</evidence>
<dbReference type="AlphaFoldDB" id="A0A261Y3T4"/>
<evidence type="ECO:0000259" key="2">
    <source>
        <dbReference type="Pfam" id="PF13649"/>
    </source>
</evidence>
<protein>
    <recommendedName>
        <fullName evidence="2">Methyltransferase domain-containing protein</fullName>
    </recommendedName>
</protein>
<feature type="domain" description="Methyltransferase" evidence="2">
    <location>
        <begin position="123"/>
        <end position="214"/>
    </location>
</feature>
<evidence type="ECO:0000313" key="4">
    <source>
        <dbReference type="Proteomes" id="UP000242875"/>
    </source>
</evidence>
<feature type="region of interest" description="Disordered" evidence="1">
    <location>
        <begin position="1"/>
        <end position="64"/>
    </location>
</feature>
<dbReference type="Proteomes" id="UP000242875">
    <property type="component" value="Unassembled WGS sequence"/>
</dbReference>
<reference evidence="3 4" key="1">
    <citation type="journal article" date="2017" name="Mycologia">
        <title>Bifiguratus adelaidae, gen. et sp. nov., a new member of Mucoromycotina in endophytic and soil-dwelling habitats.</title>
        <authorList>
            <person name="Torres-Cruz T.J."/>
            <person name="Billingsley Tobias T.L."/>
            <person name="Almatruk M."/>
            <person name="Hesse C."/>
            <person name="Kuske C.R."/>
            <person name="Desiro A."/>
            <person name="Benucci G.M."/>
            <person name="Bonito G."/>
            <person name="Stajich J.E."/>
            <person name="Dunlap C."/>
            <person name="Arnold A.E."/>
            <person name="Porras-Alfaro A."/>
        </authorList>
    </citation>
    <scope>NUCLEOTIDE SEQUENCE [LARGE SCALE GENOMIC DNA]</scope>
    <source>
        <strain evidence="3 4">AZ0501</strain>
    </source>
</reference>
<comment type="caution">
    <text evidence="3">The sequence shown here is derived from an EMBL/GenBank/DDBJ whole genome shotgun (WGS) entry which is preliminary data.</text>
</comment>
<sequence length="360" mass="40225">MGNTIPKALVKQRKLSRKNITSNKLTSQSSLPSTSPEQPPRSSRTSSKDSTLSTVTSNPTADKPQFIWDNGRRFHNVASVAYVLPNDDAEVDRLNFQHYLIKWALDGNYQTPNETELKNGINVLDIGCGPGVWTLEMAHAFPNSDFHGIDISPVFPEAIRPANTHFQIGNAAEGLPFPDNYFDFVFQRLLLASYTLDNWKFVLKEIERVLKPSGWMEIVEINMAPGSSGPIYTEYLLAVNNGLKERGLDPYVATHLVDLVKNNVHVDPATIRTDYASLPWNWGGKMGDIGAYNVRHFFESLQPWQTKARGISDEEYAKNVSAIIEECGEHKAYNNIHFVVAQLPGPAEATPQQQIEINDG</sequence>
<dbReference type="PANTHER" id="PTHR43591:SF24">
    <property type="entry name" value="2-METHOXY-6-POLYPRENYL-1,4-BENZOQUINOL METHYLASE, MITOCHONDRIAL"/>
    <property type="match status" value="1"/>
</dbReference>
<dbReference type="OrthoDB" id="2013972at2759"/>
<dbReference type="SUPFAM" id="SSF53335">
    <property type="entry name" value="S-adenosyl-L-methionine-dependent methyltransferases"/>
    <property type="match status" value="1"/>
</dbReference>
<gene>
    <name evidence="3" type="ORF">BZG36_01953</name>
</gene>
<keyword evidence="4" id="KW-1185">Reference proteome</keyword>
<dbReference type="InterPro" id="IPR041698">
    <property type="entry name" value="Methyltransf_25"/>
</dbReference>
<name>A0A261Y3T4_9FUNG</name>